<organism evidence="1">
    <name type="scientific">Candidatus Kentrum sp. FW</name>
    <dbReference type="NCBI Taxonomy" id="2126338"/>
    <lineage>
        <taxon>Bacteria</taxon>
        <taxon>Pseudomonadati</taxon>
        <taxon>Pseudomonadota</taxon>
        <taxon>Gammaproteobacteria</taxon>
        <taxon>Candidatus Kentrum</taxon>
    </lineage>
</organism>
<gene>
    <name evidence="1" type="ORF">BECKFW1821B_GA0114236_112511</name>
</gene>
<dbReference type="AlphaFoldDB" id="A0A450TIJ1"/>
<proteinExistence type="predicted"/>
<sequence length="69" mass="7825">MRTVVLNIDDDAKFHLLVSLLRELPFVAIEDRNPSAGKNKKLGKLPASVLHPVTAENFRMFGKDELHDR</sequence>
<accession>A0A450TIJ1</accession>
<evidence type="ECO:0000313" key="1">
    <source>
        <dbReference type="EMBL" id="VFJ67062.1"/>
    </source>
</evidence>
<name>A0A450TIJ1_9GAMM</name>
<protein>
    <submittedName>
        <fullName evidence="1">Uncharacterized protein</fullName>
    </submittedName>
</protein>
<dbReference type="EMBL" id="CAADFD010000125">
    <property type="protein sequence ID" value="VFJ67062.1"/>
    <property type="molecule type" value="Genomic_DNA"/>
</dbReference>
<reference evidence="1" key="1">
    <citation type="submission" date="2019-02" db="EMBL/GenBank/DDBJ databases">
        <authorList>
            <person name="Gruber-Vodicka R. H."/>
            <person name="Seah K. B. B."/>
        </authorList>
    </citation>
    <scope>NUCLEOTIDE SEQUENCE</scope>
    <source>
        <strain evidence="1">BECK_BZ106</strain>
    </source>
</reference>